<protein>
    <submittedName>
        <fullName evidence="4">Hydrogenase expression/formation protein HypE</fullName>
    </submittedName>
</protein>
<reference evidence="4" key="1">
    <citation type="submission" date="2020-03" db="EMBL/GenBank/DDBJ databases">
        <authorList>
            <person name="Guo F."/>
        </authorList>
    </citation>
    <scope>NUCLEOTIDE SEQUENCE</scope>
    <source>
        <strain evidence="4">JCM 30134</strain>
    </source>
</reference>
<dbReference type="EMBL" id="JAAONZ010000015">
    <property type="protein sequence ID" value="NHO67307.1"/>
    <property type="molecule type" value="Genomic_DNA"/>
</dbReference>
<accession>A0A9E5T3P3</accession>
<dbReference type="PANTHER" id="PTHR30303">
    <property type="entry name" value="HYDROGENASE ISOENZYMES FORMATION PROTEIN HYPE"/>
    <property type="match status" value="1"/>
</dbReference>
<evidence type="ECO:0000256" key="1">
    <source>
        <dbReference type="ARBA" id="ARBA00006243"/>
    </source>
</evidence>
<comment type="similarity">
    <text evidence="1">Belongs to the HypE family.</text>
</comment>
<evidence type="ECO:0000313" key="5">
    <source>
        <dbReference type="Proteomes" id="UP000787472"/>
    </source>
</evidence>
<dbReference type="GO" id="GO:0051604">
    <property type="term" value="P:protein maturation"/>
    <property type="evidence" value="ECO:0007669"/>
    <property type="project" value="TreeGrafter"/>
</dbReference>
<dbReference type="Gene3D" id="3.30.1330.10">
    <property type="entry name" value="PurM-like, N-terminal domain"/>
    <property type="match status" value="1"/>
</dbReference>
<dbReference type="InterPro" id="IPR011854">
    <property type="entry name" value="HypE"/>
</dbReference>
<dbReference type="PANTHER" id="PTHR30303:SF0">
    <property type="entry name" value="CARBAMOYL DEHYDRATASE HYPE"/>
    <property type="match status" value="1"/>
</dbReference>
<dbReference type="InterPro" id="IPR036676">
    <property type="entry name" value="PurM-like_C_sf"/>
</dbReference>
<proteinExistence type="inferred from homology"/>
<dbReference type="InterPro" id="IPR036921">
    <property type="entry name" value="PurM-like_N_sf"/>
</dbReference>
<evidence type="ECO:0000259" key="2">
    <source>
        <dbReference type="Pfam" id="PF00586"/>
    </source>
</evidence>
<dbReference type="SUPFAM" id="SSF55326">
    <property type="entry name" value="PurM N-terminal domain-like"/>
    <property type="match status" value="1"/>
</dbReference>
<evidence type="ECO:0000259" key="3">
    <source>
        <dbReference type="Pfam" id="PF02769"/>
    </source>
</evidence>
<dbReference type="Proteomes" id="UP000787472">
    <property type="component" value="Unassembled WGS sequence"/>
</dbReference>
<dbReference type="NCBIfam" id="TIGR02124">
    <property type="entry name" value="hypE"/>
    <property type="match status" value="1"/>
</dbReference>
<dbReference type="CDD" id="cd02197">
    <property type="entry name" value="HypE"/>
    <property type="match status" value="1"/>
</dbReference>
<dbReference type="AlphaFoldDB" id="A0A9E5T3P3"/>
<sequence length="361" mass="38185">MSDILDDHNDFGLQCPPPFHADQVQLDHGGGGQLSQQLLEQVIQPRFANAELARGHDSALLQFGDARVAFTTDSYVINPLIFPGGDIGKLAVYGTVNDLLMAGARPRYLSCSLIIEEGLPLETLTTILDSMAAAAKECEVAIVTGDTKVVDRGHGDGLYINTAGIGVREWPGTIAPQSIQPGDAIVLSAGVGRHGLAIMAQREGLQFDTPITSDCASLLPAVTTLLENGIDVHCMRDATRGGLASILVELAELSGLSMTLSATAIPVSEVVVGGCELLGLDPLYVANEGCFVAMVPEAQLQAALTLLRDQAVSRESVQIGRVDKKGEPKLTQGKGRVCLQTAIGSTRLLRRMTGRLLPRIC</sequence>
<gene>
    <name evidence="4" type="primary">hypE</name>
    <name evidence="4" type="ORF">G8770_17295</name>
</gene>
<dbReference type="Pfam" id="PF00586">
    <property type="entry name" value="AIRS"/>
    <property type="match status" value="1"/>
</dbReference>
<dbReference type="PIRSF" id="PIRSF005644">
    <property type="entry name" value="Hdrgns_mtr_HypE"/>
    <property type="match status" value="1"/>
</dbReference>
<organism evidence="4 5">
    <name type="scientific">Pseudomaricurvus hydrocarbonicus</name>
    <dbReference type="NCBI Taxonomy" id="1470433"/>
    <lineage>
        <taxon>Bacteria</taxon>
        <taxon>Pseudomonadati</taxon>
        <taxon>Pseudomonadota</taxon>
        <taxon>Gammaproteobacteria</taxon>
        <taxon>Cellvibrionales</taxon>
        <taxon>Cellvibrionaceae</taxon>
        <taxon>Pseudomaricurvus</taxon>
    </lineage>
</organism>
<comment type="caution">
    <text evidence="4">The sequence shown here is derived from an EMBL/GenBank/DDBJ whole genome shotgun (WGS) entry which is preliminary data.</text>
</comment>
<dbReference type="SUPFAM" id="SSF56042">
    <property type="entry name" value="PurM C-terminal domain-like"/>
    <property type="match status" value="1"/>
</dbReference>
<name>A0A9E5T3P3_9GAMM</name>
<evidence type="ECO:0000313" key="4">
    <source>
        <dbReference type="EMBL" id="NHO67307.1"/>
    </source>
</evidence>
<keyword evidence="5" id="KW-1185">Reference proteome</keyword>
<dbReference type="InterPro" id="IPR016188">
    <property type="entry name" value="PurM-like_N"/>
</dbReference>
<feature type="domain" description="PurM-like N-terminal" evidence="2">
    <location>
        <begin position="55"/>
        <end position="167"/>
    </location>
</feature>
<feature type="domain" description="PurM-like C-terminal" evidence="3">
    <location>
        <begin position="180"/>
        <end position="330"/>
    </location>
</feature>
<dbReference type="Gene3D" id="3.90.650.10">
    <property type="entry name" value="PurM-like C-terminal domain"/>
    <property type="match status" value="1"/>
</dbReference>
<dbReference type="Pfam" id="PF02769">
    <property type="entry name" value="AIRS_C"/>
    <property type="match status" value="1"/>
</dbReference>
<dbReference type="InterPro" id="IPR010918">
    <property type="entry name" value="PurM-like_C_dom"/>
</dbReference>
<dbReference type="RefSeq" id="WP_167189760.1">
    <property type="nucleotide sequence ID" value="NZ_JAAONZ010000015.1"/>
</dbReference>